<dbReference type="OrthoDB" id="10050218at2759"/>
<dbReference type="GO" id="GO:0008017">
    <property type="term" value="F:microtubule binding"/>
    <property type="evidence" value="ECO:0007669"/>
    <property type="project" value="TreeGrafter"/>
</dbReference>
<sequence>MTPTEHGHFYLCVYWLMSKVDMQHMRQDTRGLAQGRLVSKPVLPNSMTVFASPRDLNPNTSNTDTADVSVTLPHCGYPVEGTVTPPRQLLASVETRHGPQTAASISPRQSKVSLFNGQSGHAEAAGASSPSKPTPSASLELSDAEIDPSRSASKSPVLHVRHLTPSPVLYVDASGGLIDPDRSEVETNTGLVISPVKVVCHAPAVVESDLRDSGYTQEAARIKVDAVPTVSLLGDLDVTQVKGDRGSSAPLAVSASKGGARTPLVVKGNALAGIAQDMTSALRIDDASRDEDETVPRTIKTESTQKDKKKKKATIVPSRYMQAATKTTSAGSSSVRESTTFPPRPQYGSSTATSRGGPNKKAVKSSHPKRTVSVSAAHQPVGKQRSQSSRQSHYSYTPVPRGMHRGGGVTSTPAVNASVPPSAGSLDASAIGASMVQGPDASMAMAPASGVAMSLADRLDSAKSLSHHEDLSAADTSVFQSGMSSTAGQDSAYASFPTTHRKKRASDITQDYLDRSYARYTQALFLDSKVEKTLKEQEKEAMSQMYGLWHENEKLRARKQELELELTSSRHANRLDQQLDVQIGGLGPVVAHLDQLKKQYSTLAHALDTTRHQLGTAGIHIPQDEDSYHELLISALAESENLLGEINAATRTHQPKVTSFASAIHALQKAVENEDKELKRCQELLAATSTLATQESSLRIQQIEQ</sequence>
<dbReference type="GeneID" id="110977066"/>
<feature type="compositionally biased region" description="Low complexity" evidence="1">
    <location>
        <begin position="323"/>
        <end position="334"/>
    </location>
</feature>
<dbReference type="Proteomes" id="UP000694845">
    <property type="component" value="Unplaced"/>
</dbReference>
<dbReference type="PANTHER" id="PTHR31807">
    <property type="entry name" value="AUGMIN FAMILY MEMBER"/>
    <property type="match status" value="1"/>
</dbReference>
<feature type="compositionally biased region" description="Basic residues" evidence="1">
    <location>
        <begin position="361"/>
        <end position="370"/>
    </location>
</feature>
<dbReference type="GO" id="GO:0051225">
    <property type="term" value="P:spindle assembly"/>
    <property type="evidence" value="ECO:0007669"/>
    <property type="project" value="TreeGrafter"/>
</dbReference>
<feature type="compositionally biased region" description="Low complexity" evidence="1">
    <location>
        <begin position="124"/>
        <end position="138"/>
    </location>
</feature>
<dbReference type="AlphaFoldDB" id="A0A8B7Y070"/>
<evidence type="ECO:0000313" key="2">
    <source>
        <dbReference type="Proteomes" id="UP000694845"/>
    </source>
</evidence>
<feature type="compositionally biased region" description="Polar residues" evidence="1">
    <location>
        <begin position="335"/>
        <end position="356"/>
    </location>
</feature>
<proteinExistence type="predicted"/>
<accession>A0A8B7Y070</accession>
<evidence type="ECO:0000256" key="1">
    <source>
        <dbReference type="SAM" id="MobiDB-lite"/>
    </source>
</evidence>
<keyword evidence="2" id="KW-1185">Reference proteome</keyword>
<dbReference type="GO" id="GO:0007098">
    <property type="term" value="P:centrosome cycle"/>
    <property type="evidence" value="ECO:0007669"/>
    <property type="project" value="TreeGrafter"/>
</dbReference>
<reference evidence="3" key="1">
    <citation type="submission" date="2025-08" db="UniProtKB">
        <authorList>
            <consortium name="RefSeq"/>
        </authorList>
    </citation>
    <scope>IDENTIFICATION</scope>
</reference>
<dbReference type="KEGG" id="aplc:110977066"/>
<dbReference type="RefSeq" id="XP_022086553.1">
    <property type="nucleotide sequence ID" value="XM_022230861.1"/>
</dbReference>
<protein>
    <submittedName>
        <fullName evidence="3">Uncharacterized protein LOC110977066 isoform X1</fullName>
    </submittedName>
</protein>
<dbReference type="GO" id="GO:0005737">
    <property type="term" value="C:cytoplasm"/>
    <property type="evidence" value="ECO:0007669"/>
    <property type="project" value="TreeGrafter"/>
</dbReference>
<dbReference type="PANTHER" id="PTHR31807:SF37">
    <property type="entry name" value="HAUS AUGMIN-LIKE COMPLEX SUBUNIT 8"/>
    <property type="match status" value="1"/>
</dbReference>
<feature type="region of interest" description="Disordered" evidence="1">
    <location>
        <begin position="285"/>
        <end position="413"/>
    </location>
</feature>
<feature type="region of interest" description="Disordered" evidence="1">
    <location>
        <begin position="117"/>
        <end position="156"/>
    </location>
</feature>
<name>A0A8B7Y070_ACAPL</name>
<evidence type="ECO:0000313" key="3">
    <source>
        <dbReference type="RefSeq" id="XP_022086553.1"/>
    </source>
</evidence>
<dbReference type="GO" id="GO:0005813">
    <property type="term" value="C:centrosome"/>
    <property type="evidence" value="ECO:0007669"/>
    <property type="project" value="TreeGrafter"/>
</dbReference>
<dbReference type="GO" id="GO:0005880">
    <property type="term" value="C:nuclear microtubule"/>
    <property type="evidence" value="ECO:0007669"/>
    <property type="project" value="TreeGrafter"/>
</dbReference>
<gene>
    <name evidence="3" type="primary">LOC110977066</name>
</gene>
<organism evidence="2 3">
    <name type="scientific">Acanthaster planci</name>
    <name type="common">Crown-of-thorns starfish</name>
    <dbReference type="NCBI Taxonomy" id="133434"/>
    <lineage>
        <taxon>Eukaryota</taxon>
        <taxon>Metazoa</taxon>
        <taxon>Echinodermata</taxon>
        <taxon>Eleutherozoa</taxon>
        <taxon>Asterozoa</taxon>
        <taxon>Asteroidea</taxon>
        <taxon>Valvatacea</taxon>
        <taxon>Valvatida</taxon>
        <taxon>Acanthasteridae</taxon>
        <taxon>Acanthaster</taxon>
    </lineage>
</organism>